<evidence type="ECO:0000256" key="9">
    <source>
        <dbReference type="ARBA" id="ARBA00022840"/>
    </source>
</evidence>
<dbReference type="Pfam" id="PF02895">
    <property type="entry name" value="H-kinase_dim"/>
    <property type="match status" value="1"/>
</dbReference>
<keyword evidence="9" id="KW-0067">ATP-binding</keyword>
<dbReference type="Gene3D" id="1.10.287.560">
    <property type="entry name" value="Histidine kinase CheA-like, homodimeric domain"/>
    <property type="match status" value="1"/>
</dbReference>
<dbReference type="EC" id="2.7.13.3" evidence="2"/>
<dbReference type="InterPro" id="IPR003594">
    <property type="entry name" value="HATPase_dom"/>
</dbReference>
<evidence type="ECO:0000259" key="15">
    <source>
        <dbReference type="PROSITE" id="PS50851"/>
    </source>
</evidence>
<dbReference type="AlphaFoldDB" id="A0A5M6IA34"/>
<accession>A0A5M6IA34</accession>
<dbReference type="SMART" id="SM00073">
    <property type="entry name" value="HPT"/>
    <property type="match status" value="1"/>
</dbReference>
<gene>
    <name evidence="17" type="ORF">F1188_15365</name>
</gene>
<evidence type="ECO:0000256" key="11">
    <source>
        <dbReference type="ARBA" id="ARBA00035100"/>
    </source>
</evidence>
<evidence type="ECO:0000256" key="4">
    <source>
        <dbReference type="ARBA" id="ARBA00022500"/>
    </source>
</evidence>
<dbReference type="InterPro" id="IPR002545">
    <property type="entry name" value="CheW-lke_dom"/>
</dbReference>
<dbReference type="SMART" id="SM00387">
    <property type="entry name" value="HATPase_c"/>
    <property type="match status" value="1"/>
</dbReference>
<dbReference type="SUPFAM" id="SSF160246">
    <property type="entry name" value="EspE N-terminal domain-like"/>
    <property type="match status" value="1"/>
</dbReference>
<dbReference type="Gene3D" id="1.20.120.160">
    <property type="entry name" value="HPT domain"/>
    <property type="match status" value="1"/>
</dbReference>
<feature type="domain" description="CheW-like" evidence="15">
    <location>
        <begin position="565"/>
        <end position="697"/>
    </location>
</feature>
<evidence type="ECO:0000256" key="2">
    <source>
        <dbReference type="ARBA" id="ARBA00012438"/>
    </source>
</evidence>
<dbReference type="InterPro" id="IPR036097">
    <property type="entry name" value="HisK_dim/P_sf"/>
</dbReference>
<keyword evidence="7" id="KW-0547">Nucleotide-binding</keyword>
<comment type="catalytic activity">
    <reaction evidence="1">
        <text>ATP + protein L-histidine = ADP + protein N-phospho-L-histidine.</text>
        <dbReference type="EC" id="2.7.13.3"/>
    </reaction>
</comment>
<dbReference type="InterPro" id="IPR037006">
    <property type="entry name" value="CheA-like_homodim_sf"/>
</dbReference>
<dbReference type="GO" id="GO:0005524">
    <property type="term" value="F:ATP binding"/>
    <property type="evidence" value="ECO:0007669"/>
    <property type="project" value="UniProtKB-KW"/>
</dbReference>
<dbReference type="PANTHER" id="PTHR43395:SF10">
    <property type="entry name" value="CHEMOTAXIS PROTEIN CHEA"/>
    <property type="match status" value="1"/>
</dbReference>
<keyword evidence="6" id="KW-0808">Transferase</keyword>
<evidence type="ECO:0000256" key="13">
    <source>
        <dbReference type="SAM" id="MobiDB-lite"/>
    </source>
</evidence>
<dbReference type="InterPro" id="IPR051315">
    <property type="entry name" value="Bact_Chemotaxis_CheA"/>
</dbReference>
<dbReference type="FunFam" id="2.30.30.40:FF:000048">
    <property type="entry name" value="Chemotaxis protein CheA, putative"/>
    <property type="match status" value="1"/>
</dbReference>
<evidence type="ECO:0000256" key="5">
    <source>
        <dbReference type="ARBA" id="ARBA00022553"/>
    </source>
</evidence>
<dbReference type="PANTHER" id="PTHR43395">
    <property type="entry name" value="SENSOR HISTIDINE KINASE CHEA"/>
    <property type="match status" value="1"/>
</dbReference>
<dbReference type="PROSITE" id="PS50109">
    <property type="entry name" value="HIS_KIN"/>
    <property type="match status" value="1"/>
</dbReference>
<dbReference type="InterPro" id="IPR037257">
    <property type="entry name" value="T2SS_E_N_sf"/>
</dbReference>
<dbReference type="CDD" id="cd00088">
    <property type="entry name" value="HPT"/>
    <property type="match status" value="1"/>
</dbReference>
<dbReference type="EMBL" id="VWPJ01000016">
    <property type="protein sequence ID" value="KAA5604589.1"/>
    <property type="molecule type" value="Genomic_DNA"/>
</dbReference>
<feature type="region of interest" description="Disordered" evidence="13">
    <location>
        <begin position="125"/>
        <end position="150"/>
    </location>
</feature>
<reference evidence="17 18" key="1">
    <citation type="submission" date="2019-09" db="EMBL/GenBank/DDBJ databases">
        <title>Genome sequence of Roseospira marina, one of the more divergent members of the non-sulfur purple photosynthetic bacterial family, the Rhodospirillaceae.</title>
        <authorList>
            <person name="Meyer T."/>
            <person name="Kyndt J."/>
        </authorList>
    </citation>
    <scope>NUCLEOTIDE SEQUENCE [LARGE SCALE GENOMIC DNA]</scope>
    <source>
        <strain evidence="17 18">DSM 15113</strain>
    </source>
</reference>
<name>A0A5M6IA34_9PROT</name>
<dbReference type="SMART" id="SM01231">
    <property type="entry name" value="H-kinase_dim"/>
    <property type="match status" value="1"/>
</dbReference>
<dbReference type="PROSITE" id="PS50894">
    <property type="entry name" value="HPT"/>
    <property type="match status" value="1"/>
</dbReference>
<comment type="function">
    <text evidence="11">Involved in the transmission of sensory signals from the chemoreceptors to the flagellar motors. CheA is autophosphorylated; it can transfer its phosphate group to either CheB or CheY.</text>
</comment>
<evidence type="ECO:0000256" key="10">
    <source>
        <dbReference type="ARBA" id="ARBA00023012"/>
    </source>
</evidence>
<evidence type="ECO:0000256" key="12">
    <source>
        <dbReference type="PROSITE-ProRule" id="PRU00110"/>
    </source>
</evidence>
<dbReference type="GO" id="GO:0006935">
    <property type="term" value="P:chemotaxis"/>
    <property type="evidence" value="ECO:0007669"/>
    <property type="project" value="UniProtKB-KW"/>
</dbReference>
<dbReference type="Pfam" id="PF02518">
    <property type="entry name" value="HATPase_c"/>
    <property type="match status" value="1"/>
</dbReference>
<keyword evidence="4" id="KW-0145">Chemotaxis</keyword>
<evidence type="ECO:0000256" key="1">
    <source>
        <dbReference type="ARBA" id="ARBA00000085"/>
    </source>
</evidence>
<dbReference type="CDD" id="cd16916">
    <property type="entry name" value="HATPase_CheA-like"/>
    <property type="match status" value="1"/>
</dbReference>
<sequence>MSSIQQPNAEVFLSEADDLLAELEAGLLDLETRPEDADQINRVFRALHTIKGSGAVFGFDHVAAFTHQVENAFQRVRDGEAPVSPDLLEVTLVSLDHIRSLLQNEDEPEREAWITARLGALWQKAPDGPSDADTAARPKNTAPSAPEAGAPHSWHIRLTLAPDVMAFGTNCLRLLDEVKTLGPCITIGLPDAIPPLAEMDPEACYMAWDIFLTTDQPRSAIDDIFLFVADGATIRIEPIEPDDVPQRLGEILVDRGDITATTVAATLERQRPLGELLVGSGDVSSERVVSALVEQRARAQGTATANGAAAGGTDGARSTIRVQAERLDSLMDLVGELVIAQARLTRLSGETDNPHLRDVAEDIERLSTDLRETTMGIRMVPIATLFGRFRRVVRDVSRDLGKTVDLTMEGEESELDKTVIERLNDPLVHLIRNCIDHGLETTEERVRLGKPAHGHVHLSAAHSGTQVLIRVSDDGRGMNCDAIRAKAEERGLLAPDAVLSDSELLAYVFHPGFSTAREVNAVSGRGVGMDVVKRTIDSLRGTIEMSSTPGQGTTVTLRLPLTLAIIDGLLVRVGRGHYVIPLSAVEECVELPAATRQAKDGCDFLNIRDTLVPFLWLRELFQAEPPPDAHQKIVVAAAEGARIGLVVDQVVGQHQTVIKSLGRILAHVRDFSGATILGDGTVALIIDVPRLVKMRPPAGSGDERRPTATEAHP</sequence>
<dbReference type="Pfam" id="PF01627">
    <property type="entry name" value="Hpt"/>
    <property type="match status" value="1"/>
</dbReference>
<evidence type="ECO:0000259" key="14">
    <source>
        <dbReference type="PROSITE" id="PS50109"/>
    </source>
</evidence>
<comment type="caution">
    <text evidence="17">The sequence shown here is derived from an EMBL/GenBank/DDBJ whole genome shotgun (WGS) entry which is preliminary data.</text>
</comment>
<evidence type="ECO:0000256" key="6">
    <source>
        <dbReference type="ARBA" id="ARBA00022679"/>
    </source>
</evidence>
<evidence type="ECO:0000313" key="18">
    <source>
        <dbReference type="Proteomes" id="UP000324065"/>
    </source>
</evidence>
<dbReference type="GO" id="GO:0000155">
    <property type="term" value="F:phosphorelay sensor kinase activity"/>
    <property type="evidence" value="ECO:0007669"/>
    <property type="project" value="InterPro"/>
</dbReference>
<dbReference type="FunFam" id="3.30.565.10:FF:000016">
    <property type="entry name" value="Chemotaxis protein CheA, putative"/>
    <property type="match status" value="1"/>
</dbReference>
<proteinExistence type="predicted"/>
<dbReference type="InterPro" id="IPR036641">
    <property type="entry name" value="HPT_dom_sf"/>
</dbReference>
<dbReference type="SUPFAM" id="SSF47226">
    <property type="entry name" value="Histidine-containing phosphotransfer domain, HPT domain"/>
    <property type="match status" value="1"/>
</dbReference>
<keyword evidence="10" id="KW-0902">Two-component regulatory system</keyword>
<dbReference type="PROSITE" id="PS50851">
    <property type="entry name" value="CHEW"/>
    <property type="match status" value="1"/>
</dbReference>
<dbReference type="InterPro" id="IPR004105">
    <property type="entry name" value="CheA-like_dim"/>
</dbReference>
<dbReference type="CDD" id="cd00731">
    <property type="entry name" value="CheA_reg"/>
    <property type="match status" value="1"/>
</dbReference>
<dbReference type="Proteomes" id="UP000324065">
    <property type="component" value="Unassembled WGS sequence"/>
</dbReference>
<dbReference type="InterPro" id="IPR036890">
    <property type="entry name" value="HATPase_C_sf"/>
</dbReference>
<dbReference type="InterPro" id="IPR008207">
    <property type="entry name" value="Sig_transdc_His_kin_Hpt_dom"/>
</dbReference>
<evidence type="ECO:0000256" key="3">
    <source>
        <dbReference type="ARBA" id="ARBA00021495"/>
    </source>
</evidence>
<dbReference type="OrthoDB" id="9803176at2"/>
<feature type="domain" description="HPt" evidence="16">
    <location>
        <begin position="1"/>
        <end position="105"/>
    </location>
</feature>
<feature type="domain" description="Histidine kinase" evidence="14">
    <location>
        <begin position="356"/>
        <end position="563"/>
    </location>
</feature>
<evidence type="ECO:0000313" key="17">
    <source>
        <dbReference type="EMBL" id="KAA5604589.1"/>
    </source>
</evidence>
<dbReference type="SUPFAM" id="SSF50341">
    <property type="entry name" value="CheW-like"/>
    <property type="match status" value="1"/>
</dbReference>
<dbReference type="InterPro" id="IPR004358">
    <property type="entry name" value="Sig_transdc_His_kin-like_C"/>
</dbReference>
<dbReference type="SUPFAM" id="SSF55874">
    <property type="entry name" value="ATPase domain of HSP90 chaperone/DNA topoisomerase II/histidine kinase"/>
    <property type="match status" value="1"/>
</dbReference>
<dbReference type="PRINTS" id="PR00344">
    <property type="entry name" value="BCTRLSENSOR"/>
</dbReference>
<organism evidence="17 18">
    <name type="scientific">Roseospira marina</name>
    <dbReference type="NCBI Taxonomy" id="140057"/>
    <lineage>
        <taxon>Bacteria</taxon>
        <taxon>Pseudomonadati</taxon>
        <taxon>Pseudomonadota</taxon>
        <taxon>Alphaproteobacteria</taxon>
        <taxon>Rhodospirillales</taxon>
        <taxon>Rhodospirillaceae</taxon>
        <taxon>Roseospira</taxon>
    </lineage>
</organism>
<dbReference type="InterPro" id="IPR005467">
    <property type="entry name" value="His_kinase_dom"/>
</dbReference>
<dbReference type="GO" id="GO:0005737">
    <property type="term" value="C:cytoplasm"/>
    <property type="evidence" value="ECO:0007669"/>
    <property type="project" value="InterPro"/>
</dbReference>
<dbReference type="SMART" id="SM00260">
    <property type="entry name" value="CheW"/>
    <property type="match status" value="1"/>
</dbReference>
<keyword evidence="18" id="KW-1185">Reference proteome</keyword>
<dbReference type="SUPFAM" id="SSF47384">
    <property type="entry name" value="Homodimeric domain of signal transducing histidine kinase"/>
    <property type="match status" value="1"/>
</dbReference>
<protein>
    <recommendedName>
        <fullName evidence="3">Chemotaxis protein CheA</fullName>
        <ecNumber evidence="2">2.7.13.3</ecNumber>
    </recommendedName>
</protein>
<evidence type="ECO:0000259" key="16">
    <source>
        <dbReference type="PROSITE" id="PS50894"/>
    </source>
</evidence>
<keyword evidence="5 12" id="KW-0597">Phosphoprotein</keyword>
<dbReference type="RefSeq" id="WP_150063327.1">
    <property type="nucleotide sequence ID" value="NZ_JACHII010000013.1"/>
</dbReference>
<evidence type="ECO:0000256" key="7">
    <source>
        <dbReference type="ARBA" id="ARBA00022741"/>
    </source>
</evidence>
<dbReference type="Pfam" id="PF01584">
    <property type="entry name" value="CheW"/>
    <property type="match status" value="1"/>
</dbReference>
<dbReference type="Gene3D" id="2.30.30.40">
    <property type="entry name" value="SH3 Domains"/>
    <property type="match status" value="1"/>
</dbReference>
<dbReference type="Gene3D" id="3.30.565.10">
    <property type="entry name" value="Histidine kinase-like ATPase, C-terminal domain"/>
    <property type="match status" value="1"/>
</dbReference>
<evidence type="ECO:0000256" key="8">
    <source>
        <dbReference type="ARBA" id="ARBA00022777"/>
    </source>
</evidence>
<keyword evidence="8" id="KW-0418">Kinase</keyword>
<dbReference type="InterPro" id="IPR036061">
    <property type="entry name" value="CheW-like_dom_sf"/>
</dbReference>
<feature type="modified residue" description="Phosphohistidine" evidence="12">
    <location>
        <position position="48"/>
    </location>
</feature>